<dbReference type="NCBIfam" id="TIGR01024">
    <property type="entry name" value="rplS_bact"/>
    <property type="match status" value="1"/>
</dbReference>
<dbReference type="Pfam" id="PF01245">
    <property type="entry name" value="Ribosomal_L19"/>
    <property type="match status" value="1"/>
</dbReference>
<dbReference type="EMBL" id="LCHM01000037">
    <property type="protein sequence ID" value="KKT36515.1"/>
    <property type="molecule type" value="Genomic_DNA"/>
</dbReference>
<dbReference type="GO" id="GO:0003735">
    <property type="term" value="F:structural constituent of ribosome"/>
    <property type="evidence" value="ECO:0007669"/>
    <property type="project" value="InterPro"/>
</dbReference>
<dbReference type="Gene3D" id="2.30.30.790">
    <property type="match status" value="1"/>
</dbReference>
<keyword evidence="2 6" id="KW-0689">Ribosomal protein</keyword>
<keyword evidence="3" id="KW-0687">Ribonucleoprotein</keyword>
<dbReference type="GO" id="GO:0006412">
    <property type="term" value="P:translation"/>
    <property type="evidence" value="ECO:0007669"/>
    <property type="project" value="InterPro"/>
</dbReference>
<dbReference type="Proteomes" id="UP000034617">
    <property type="component" value="Unassembled WGS sequence"/>
</dbReference>
<protein>
    <recommendedName>
        <fullName evidence="4">Large ribosomal subunit protein bL19</fullName>
    </recommendedName>
    <alternativeName>
        <fullName evidence="5">50S ribosomal protein L19</fullName>
    </alternativeName>
</protein>
<sequence>MANCATWISKDGDSKKSVTFNVGDSIRVHYTLIEKEKIAGKTKREVKLETHERTQIFEGIVIALKGSRENRMVTVRKIGIGAIGIERIFPLVSPWIKKIEVKKHGEVRRAKLYYLRSRSGKSATKINESTSLPQTEPR</sequence>
<dbReference type="PATRIC" id="fig|1618447.3.peg.865"/>
<organism evidence="6 7">
    <name type="scientific">Candidatus Gottesmanbacteria bacterium GW2011_GWB1_44_11c</name>
    <dbReference type="NCBI Taxonomy" id="1618447"/>
    <lineage>
        <taxon>Bacteria</taxon>
        <taxon>Candidatus Gottesmaniibacteriota</taxon>
    </lineage>
</organism>
<dbReference type="SUPFAM" id="SSF50104">
    <property type="entry name" value="Translation proteins SH3-like domain"/>
    <property type="match status" value="1"/>
</dbReference>
<evidence type="ECO:0000313" key="6">
    <source>
        <dbReference type="EMBL" id="KKT36515.1"/>
    </source>
</evidence>
<reference evidence="6 7" key="1">
    <citation type="journal article" date="2015" name="Nature">
        <title>rRNA introns, odd ribosomes, and small enigmatic genomes across a large radiation of phyla.</title>
        <authorList>
            <person name="Brown C.T."/>
            <person name="Hug L.A."/>
            <person name="Thomas B.C."/>
            <person name="Sharon I."/>
            <person name="Castelle C.J."/>
            <person name="Singh A."/>
            <person name="Wilkins M.J."/>
            <person name="Williams K.H."/>
            <person name="Banfield J.F."/>
        </authorList>
    </citation>
    <scope>NUCLEOTIDE SEQUENCE [LARGE SCALE GENOMIC DNA]</scope>
</reference>
<dbReference type="PANTHER" id="PTHR15680">
    <property type="entry name" value="RIBOSOMAL PROTEIN L19"/>
    <property type="match status" value="1"/>
</dbReference>
<dbReference type="AlphaFoldDB" id="A0A0G1GPQ0"/>
<dbReference type="InterPro" id="IPR001857">
    <property type="entry name" value="Ribosomal_bL19"/>
</dbReference>
<comment type="similarity">
    <text evidence="1">Belongs to the bacterial ribosomal protein bL19 family.</text>
</comment>
<dbReference type="InterPro" id="IPR038657">
    <property type="entry name" value="Ribosomal_bL19_sf"/>
</dbReference>
<dbReference type="PANTHER" id="PTHR15680:SF9">
    <property type="entry name" value="LARGE RIBOSOMAL SUBUNIT PROTEIN BL19M"/>
    <property type="match status" value="1"/>
</dbReference>
<accession>A0A0G1GPQ0</accession>
<evidence type="ECO:0000256" key="4">
    <source>
        <dbReference type="ARBA" id="ARBA00035171"/>
    </source>
</evidence>
<evidence type="ECO:0000256" key="2">
    <source>
        <dbReference type="ARBA" id="ARBA00022980"/>
    </source>
</evidence>
<comment type="caution">
    <text evidence="6">The sequence shown here is derived from an EMBL/GenBank/DDBJ whole genome shotgun (WGS) entry which is preliminary data.</text>
</comment>
<dbReference type="GO" id="GO:0022625">
    <property type="term" value="C:cytosolic large ribosomal subunit"/>
    <property type="evidence" value="ECO:0007669"/>
    <property type="project" value="TreeGrafter"/>
</dbReference>
<evidence type="ECO:0000256" key="3">
    <source>
        <dbReference type="ARBA" id="ARBA00023274"/>
    </source>
</evidence>
<dbReference type="InterPro" id="IPR008991">
    <property type="entry name" value="Translation_prot_SH3-like_sf"/>
</dbReference>
<evidence type="ECO:0000313" key="7">
    <source>
        <dbReference type="Proteomes" id="UP000034617"/>
    </source>
</evidence>
<gene>
    <name evidence="6" type="ORF">UW22_C0037G0013</name>
</gene>
<proteinExistence type="inferred from homology"/>
<evidence type="ECO:0000256" key="1">
    <source>
        <dbReference type="ARBA" id="ARBA00005781"/>
    </source>
</evidence>
<evidence type="ECO:0000256" key="5">
    <source>
        <dbReference type="ARBA" id="ARBA00035493"/>
    </source>
</evidence>
<name>A0A0G1GPQ0_9BACT</name>